<dbReference type="AlphaFoldDB" id="A0A7N2R9U0"/>
<keyword evidence="1" id="KW-0805">Transcription regulation</keyword>
<dbReference type="Pfam" id="PF17035">
    <property type="entry name" value="BET"/>
    <property type="match status" value="1"/>
</dbReference>
<dbReference type="EMBL" id="LRBV02000008">
    <property type="status" value="NOT_ANNOTATED_CDS"/>
    <property type="molecule type" value="Genomic_DNA"/>
</dbReference>
<evidence type="ECO:0000313" key="9">
    <source>
        <dbReference type="Proteomes" id="UP000594261"/>
    </source>
</evidence>
<dbReference type="SUPFAM" id="SSF47370">
    <property type="entry name" value="Bromodomain"/>
    <property type="match status" value="1"/>
</dbReference>
<evidence type="ECO:0000259" key="7">
    <source>
        <dbReference type="PROSITE" id="PS51525"/>
    </source>
</evidence>
<dbReference type="Gene3D" id="1.20.1270.220">
    <property type="match status" value="1"/>
</dbReference>
<feature type="domain" description="NET" evidence="7">
    <location>
        <begin position="533"/>
        <end position="614"/>
    </location>
</feature>
<feature type="compositionally biased region" description="Basic and acidic residues" evidence="5">
    <location>
        <begin position="343"/>
        <end position="365"/>
    </location>
</feature>
<dbReference type="InterPro" id="IPR038336">
    <property type="entry name" value="NET_sf"/>
</dbReference>
<evidence type="ECO:0000313" key="8">
    <source>
        <dbReference type="EnsemblPlants" id="QL08p056651:mrna"/>
    </source>
</evidence>
<dbReference type="Pfam" id="PF00439">
    <property type="entry name" value="Bromodomain"/>
    <property type="match status" value="1"/>
</dbReference>
<sequence>MEDKTYLQSPEDLEEDALSLCDLSIHDVNAELEEPNSFSSYSDSPSRPDLFEFSTANPTIKNDAVIFCGRVIHQKHHQEEEHPRRRVLWGSESFNKSQKFHSARITGHTRSSSLSVPATGSFRYQKCESKKHKVIIGLAKIQPQMELSEIRKRQARRGPVPMIPVVVDGREPVIVGGDGGKKSGGTGPAKSPWALLRCRAHFASVLARASSACFPLLRRLRRLQLVLSPAAAQSISRQTLTHFPKPKRRSCLVFFSFSAATTLRLSSRRYKSLPMDQIDAPISDVGVGIIANAPAPEIEGFKYRVDDIFGKVDKLEQRVNEIEQFYSTKSKKQLSTSKASSIVKDKDKEKHIPSIKRQQQDASRREAAAAKRMQELMRQFGTILRQIMQHKWAWPFMEPVDVEGLKLHDYYEVIDKPMDFSTVKNQMEAKDGTGYKNVREICADVRLIFKNAMKYNNDDRSDVHVMAKTLLEKFEEKWLLLLPKVTEEEKRREDEEAQAQLDMQLAQDAAYAKMARDLNNELYELDVHLEDLREMVVQKCRKISTEEKRNLGAALTKLSPEDLTKALEIVAQNNPSFQATAEEVDLDIDAQSESTLWRLKFFVKDSLEVQSRSSLNTGGLSNNNNNDNHNNNNNNINNNKRKREICDAIAKTAKKKSKKP</sequence>
<feature type="compositionally biased region" description="Low complexity" evidence="5">
    <location>
        <begin position="622"/>
        <end position="638"/>
    </location>
</feature>
<dbReference type="PANTHER" id="PTHR45926">
    <property type="entry name" value="OSJNBA0053K19.4 PROTEIN"/>
    <property type="match status" value="1"/>
</dbReference>
<dbReference type="Gramene" id="QL08p056651:mrna">
    <property type="protein sequence ID" value="QL08p056651:mrna"/>
    <property type="gene ID" value="QL08p056651"/>
</dbReference>
<evidence type="ECO:0000256" key="4">
    <source>
        <dbReference type="PROSITE-ProRule" id="PRU00035"/>
    </source>
</evidence>
<reference evidence="8 9" key="1">
    <citation type="journal article" date="2016" name="G3 (Bethesda)">
        <title>First Draft Assembly and Annotation of the Genome of a California Endemic Oak Quercus lobata Nee (Fagaceae).</title>
        <authorList>
            <person name="Sork V.L."/>
            <person name="Fitz-Gibbon S.T."/>
            <person name="Puiu D."/>
            <person name="Crepeau M."/>
            <person name="Gugger P.F."/>
            <person name="Sherman R."/>
            <person name="Stevens K."/>
            <person name="Langley C.H."/>
            <person name="Pellegrini M."/>
            <person name="Salzberg S.L."/>
        </authorList>
    </citation>
    <scope>NUCLEOTIDE SEQUENCE [LARGE SCALE GENOMIC DNA]</scope>
    <source>
        <strain evidence="8 9">cv. SW786</strain>
    </source>
</reference>
<feature type="domain" description="Bromo" evidence="6">
    <location>
        <begin position="388"/>
        <end position="463"/>
    </location>
</feature>
<reference evidence="8" key="2">
    <citation type="submission" date="2021-01" db="UniProtKB">
        <authorList>
            <consortium name="EnsemblPlants"/>
        </authorList>
    </citation>
    <scope>IDENTIFICATION</scope>
</reference>
<feature type="region of interest" description="Disordered" evidence="5">
    <location>
        <begin position="614"/>
        <end position="643"/>
    </location>
</feature>
<keyword evidence="3" id="KW-0804">Transcription</keyword>
<dbReference type="PROSITE" id="PS50014">
    <property type="entry name" value="BROMODOMAIN_2"/>
    <property type="match status" value="1"/>
</dbReference>
<evidence type="ECO:0000256" key="2">
    <source>
        <dbReference type="ARBA" id="ARBA00023117"/>
    </source>
</evidence>
<evidence type="ECO:0000256" key="1">
    <source>
        <dbReference type="ARBA" id="ARBA00023015"/>
    </source>
</evidence>
<dbReference type="Gene3D" id="1.20.920.10">
    <property type="entry name" value="Bromodomain-like"/>
    <property type="match status" value="1"/>
</dbReference>
<evidence type="ECO:0000256" key="5">
    <source>
        <dbReference type="SAM" id="MobiDB-lite"/>
    </source>
</evidence>
<dbReference type="Proteomes" id="UP000594261">
    <property type="component" value="Chromosome 8"/>
</dbReference>
<name>A0A7N2R9U0_QUELO</name>
<evidence type="ECO:0000259" key="6">
    <source>
        <dbReference type="PROSITE" id="PS50014"/>
    </source>
</evidence>
<feature type="region of interest" description="Disordered" evidence="5">
    <location>
        <begin position="337"/>
        <end position="365"/>
    </location>
</feature>
<keyword evidence="9" id="KW-1185">Reference proteome</keyword>
<proteinExistence type="predicted"/>
<dbReference type="InParanoid" id="A0A7N2R9U0"/>
<dbReference type="InterPro" id="IPR027353">
    <property type="entry name" value="NET_dom"/>
</dbReference>
<dbReference type="SMART" id="SM00297">
    <property type="entry name" value="BROMO"/>
    <property type="match status" value="1"/>
</dbReference>
<dbReference type="InterPro" id="IPR036427">
    <property type="entry name" value="Bromodomain-like_sf"/>
</dbReference>
<dbReference type="EnsemblPlants" id="QL08p056651:mrna">
    <property type="protein sequence ID" value="QL08p056651:mrna"/>
    <property type="gene ID" value="QL08p056651"/>
</dbReference>
<evidence type="ECO:0000256" key="3">
    <source>
        <dbReference type="ARBA" id="ARBA00023163"/>
    </source>
</evidence>
<dbReference type="PRINTS" id="PR00503">
    <property type="entry name" value="BROMODOMAIN"/>
</dbReference>
<evidence type="ECO:0008006" key="10">
    <source>
        <dbReference type="Google" id="ProtNLM"/>
    </source>
</evidence>
<keyword evidence="2 4" id="KW-0103">Bromodomain</keyword>
<dbReference type="InterPro" id="IPR001487">
    <property type="entry name" value="Bromodomain"/>
</dbReference>
<accession>A0A7N2R9U0</accession>
<dbReference type="PROSITE" id="PS51525">
    <property type="entry name" value="NET"/>
    <property type="match status" value="1"/>
</dbReference>
<protein>
    <recommendedName>
        <fullName evidence="10">Transcription factor GTE6</fullName>
    </recommendedName>
</protein>
<organism evidence="8 9">
    <name type="scientific">Quercus lobata</name>
    <name type="common">Valley oak</name>
    <dbReference type="NCBI Taxonomy" id="97700"/>
    <lineage>
        <taxon>Eukaryota</taxon>
        <taxon>Viridiplantae</taxon>
        <taxon>Streptophyta</taxon>
        <taxon>Embryophyta</taxon>
        <taxon>Tracheophyta</taxon>
        <taxon>Spermatophyta</taxon>
        <taxon>Magnoliopsida</taxon>
        <taxon>eudicotyledons</taxon>
        <taxon>Gunneridae</taxon>
        <taxon>Pentapetalae</taxon>
        <taxon>rosids</taxon>
        <taxon>fabids</taxon>
        <taxon>Fagales</taxon>
        <taxon>Fagaceae</taxon>
        <taxon>Quercus</taxon>
    </lineage>
</organism>
<dbReference type="FunCoup" id="A0A7N2R9U0">
    <property type="interactions" value="1501"/>
</dbReference>